<dbReference type="KEGG" id="aluc:AKAW2_11753S"/>
<dbReference type="OrthoDB" id="10303809at2759"/>
<organism evidence="1 2">
    <name type="scientific">Aspergillus kawachii</name>
    <name type="common">White koji mold</name>
    <name type="synonym">Aspergillus awamori var. kawachi</name>
    <dbReference type="NCBI Taxonomy" id="1069201"/>
    <lineage>
        <taxon>Eukaryota</taxon>
        <taxon>Fungi</taxon>
        <taxon>Dikarya</taxon>
        <taxon>Ascomycota</taxon>
        <taxon>Pezizomycotina</taxon>
        <taxon>Eurotiomycetes</taxon>
        <taxon>Eurotiomycetidae</taxon>
        <taxon>Eurotiales</taxon>
        <taxon>Aspergillaceae</taxon>
        <taxon>Aspergillus</taxon>
        <taxon>Aspergillus subgen. Circumdati</taxon>
    </lineage>
</organism>
<proteinExistence type="predicted"/>
<dbReference type="Proteomes" id="UP000661280">
    <property type="component" value="Chromosome 1"/>
</dbReference>
<evidence type="ECO:0000313" key="2">
    <source>
        <dbReference type="Proteomes" id="UP000661280"/>
    </source>
</evidence>
<accession>A0A7R7W1L1</accession>
<name>A0A7R7W1L1_ASPKA</name>
<evidence type="ECO:0000313" key="1">
    <source>
        <dbReference type="EMBL" id="BCR94707.1"/>
    </source>
</evidence>
<dbReference type="EMBL" id="AP024425">
    <property type="protein sequence ID" value="BCR94707.1"/>
    <property type="molecule type" value="Genomic_DNA"/>
</dbReference>
<keyword evidence="2" id="KW-1185">Reference proteome</keyword>
<dbReference type="RefSeq" id="XP_041538473.1">
    <property type="nucleotide sequence ID" value="XM_041684272.1"/>
</dbReference>
<sequence>MAPTSSFIFVLVRKRFWLIQISDSDLFVSPHYFRDHTEPTRLRRVFGCTGQDTAHHELLWGRFTQLAPYGKKIWVYCGFFEQELAEDMMSATGESTCSHRQADIKRGMG</sequence>
<dbReference type="GeneID" id="64956032"/>
<reference evidence="1" key="1">
    <citation type="submission" date="2021-01" db="EMBL/GenBank/DDBJ databases">
        <authorList>
            <consortium name="Aspergillus luchuensis mut. kawachii IFO 4304 genome sequencing consortium"/>
            <person name="Kazuki M."/>
            <person name="Futagami T."/>
        </authorList>
    </citation>
    <scope>NUCLEOTIDE SEQUENCE</scope>
    <source>
        <strain evidence="1">IFO 4308</strain>
    </source>
</reference>
<reference evidence="1" key="2">
    <citation type="submission" date="2021-02" db="EMBL/GenBank/DDBJ databases">
        <title>Aspergillus luchuensis mut. kawachii IFO 4304 genome sequence.</title>
        <authorList>
            <person name="Mori K."/>
            <person name="Kadooka C."/>
            <person name="Goto M."/>
            <person name="Futagami T."/>
        </authorList>
    </citation>
    <scope>NUCLEOTIDE SEQUENCE</scope>
    <source>
        <strain evidence="1">IFO 4308</strain>
    </source>
</reference>
<protein>
    <submittedName>
        <fullName evidence="1">Uncharacterized protein</fullName>
    </submittedName>
</protein>
<gene>
    <name evidence="1" type="ORF">AKAW2_11753S</name>
</gene>
<dbReference type="AlphaFoldDB" id="A0A7R7W1L1"/>